<protein>
    <submittedName>
        <fullName evidence="1">Dihydrokaempferol 4-reductase</fullName>
    </submittedName>
</protein>
<proteinExistence type="predicted"/>
<dbReference type="PATRIC" id="fig|396597.7.peg.5490"/>
<dbReference type="InterPro" id="IPR036291">
    <property type="entry name" value="NAD(P)-bd_dom_sf"/>
</dbReference>
<sequence length="150" mass="16316">MCSEHNGAQQRWHLVTINSSLVIGPGINPYATSESFEIVRQMGDGTMKMGVPELGTGAVGVRDVADAHLQAAFLPDANGRYIVSGHNTSLPAMAATLLERYGADYPIPRRILPKWLVWSIGPLVNKGVTRRAVARNVGLPWRADNARSRN</sequence>
<dbReference type="Proteomes" id="UP000004814">
    <property type="component" value="Unassembled WGS sequence"/>
</dbReference>
<evidence type="ECO:0000313" key="1">
    <source>
        <dbReference type="EMBL" id="EDT41622.1"/>
    </source>
</evidence>
<organism evidence="1 2">
    <name type="scientific">Burkholderia ambifaria MEX-5</name>
    <dbReference type="NCBI Taxonomy" id="396597"/>
    <lineage>
        <taxon>Bacteria</taxon>
        <taxon>Pseudomonadati</taxon>
        <taxon>Pseudomonadota</taxon>
        <taxon>Betaproteobacteria</taxon>
        <taxon>Burkholderiales</taxon>
        <taxon>Burkholderiaceae</taxon>
        <taxon>Burkholderia</taxon>
        <taxon>Burkholderia cepacia complex</taxon>
    </lineage>
</organism>
<dbReference type="EMBL" id="ABLK01000068">
    <property type="protein sequence ID" value="EDT41622.1"/>
    <property type="molecule type" value="Genomic_DNA"/>
</dbReference>
<gene>
    <name evidence="1" type="ORF">BamMEX5DRAFT_2583</name>
</gene>
<dbReference type="SUPFAM" id="SSF51735">
    <property type="entry name" value="NAD(P)-binding Rossmann-fold domains"/>
    <property type="match status" value="1"/>
</dbReference>
<name>B1T467_9BURK</name>
<dbReference type="Gene3D" id="3.40.50.720">
    <property type="entry name" value="NAD(P)-binding Rossmann-like Domain"/>
    <property type="match status" value="1"/>
</dbReference>
<evidence type="ECO:0000313" key="2">
    <source>
        <dbReference type="Proteomes" id="UP000004814"/>
    </source>
</evidence>
<accession>B1T467</accession>
<dbReference type="AlphaFoldDB" id="B1T467"/>
<comment type="caution">
    <text evidence="1">The sequence shown here is derived from an EMBL/GenBank/DDBJ whole genome shotgun (WGS) entry which is preliminary data.</text>
</comment>
<reference evidence="1 2" key="1">
    <citation type="submission" date="2008-03" db="EMBL/GenBank/DDBJ databases">
        <title>Sequencing of the draft genome and assembly of Burkholderia ambifaria MEX-5.</title>
        <authorList>
            <consortium name="US DOE Joint Genome Institute (JGI-PGF)"/>
            <person name="Copeland A."/>
            <person name="Lucas S."/>
            <person name="Lapidus A."/>
            <person name="Glavina del Rio T."/>
            <person name="Dalin E."/>
            <person name="Tice H."/>
            <person name="Bruce D."/>
            <person name="Goodwin L."/>
            <person name="Pitluck S."/>
            <person name="Larimer F."/>
            <person name="Land M.L."/>
            <person name="Hauser L."/>
            <person name="Tiedje J."/>
            <person name="Richardson P."/>
        </authorList>
    </citation>
    <scope>NUCLEOTIDE SEQUENCE [LARGE SCALE GENOMIC DNA]</scope>
    <source>
        <strain evidence="1 2">MEX-5</strain>
    </source>
</reference>